<dbReference type="Gene3D" id="1.20.1260.10">
    <property type="match status" value="1"/>
</dbReference>
<dbReference type="Proteomes" id="UP000262802">
    <property type="component" value="Chromosome"/>
</dbReference>
<reference evidence="1 2" key="1">
    <citation type="submission" date="2018-09" db="EMBL/GenBank/DDBJ databases">
        <title>Hymenobacter medium sp. nov., isolated from R2A medium.</title>
        <authorList>
            <person name="Yingchao G."/>
        </authorList>
    </citation>
    <scope>NUCLEOTIDE SEQUENCE [LARGE SCALE GENOMIC DNA]</scope>
    <source>
        <strain evidence="2">sh-6</strain>
    </source>
</reference>
<sequence length="301" mass="32816">MNLLAILHEIEKVDPEVYGRLDERRAIFKHFAGFGRKLAAAAVPVALGGMLNRAYAQTPTLNNRIRLILNYALQLEYLESNFYQLALAVPGMITGQARADITQIANDERAHVNFLRSVLGRSATPDPGRRAYDFTASRSASPVPDVFTNYYSFLAVAQALEDTGVRAYKGAAPELIGTNQILEAALQIHAVEARHVSHIRTMRRGGPQEVAGTRRFDPKSWIVGDDEGGPQPPLTAPVYGPGVDPRKYPSEANVMQAGINVMQLSKVTMDAATEAFDEPLDMVTVVRIGSVFLKTDLGLAG</sequence>
<dbReference type="SUPFAM" id="SSF47240">
    <property type="entry name" value="Ferritin-like"/>
    <property type="match status" value="1"/>
</dbReference>
<dbReference type="EMBL" id="CP032317">
    <property type="protein sequence ID" value="AYA36086.1"/>
    <property type="molecule type" value="Genomic_DNA"/>
</dbReference>
<dbReference type="AlphaFoldDB" id="A0A3B7R8U5"/>
<evidence type="ECO:0000313" key="2">
    <source>
        <dbReference type="Proteomes" id="UP000262802"/>
    </source>
</evidence>
<dbReference type="InterPro" id="IPR012347">
    <property type="entry name" value="Ferritin-like"/>
</dbReference>
<dbReference type="KEGG" id="hyh:D3Y59_02830"/>
<protein>
    <submittedName>
        <fullName evidence="1">Ferritin-like domain-containing protein</fullName>
    </submittedName>
</protein>
<dbReference type="RefSeq" id="WP_119443673.1">
    <property type="nucleotide sequence ID" value="NZ_CP032317.1"/>
</dbReference>
<organism evidence="1 2">
    <name type="scientific">Hymenobacter oligotrophus</name>
    <dbReference type="NCBI Taxonomy" id="2319843"/>
    <lineage>
        <taxon>Bacteria</taxon>
        <taxon>Pseudomonadati</taxon>
        <taxon>Bacteroidota</taxon>
        <taxon>Cytophagia</taxon>
        <taxon>Cytophagales</taxon>
        <taxon>Hymenobacteraceae</taxon>
        <taxon>Hymenobacter</taxon>
    </lineage>
</organism>
<dbReference type="InterPro" id="IPR009078">
    <property type="entry name" value="Ferritin-like_SF"/>
</dbReference>
<keyword evidence="2" id="KW-1185">Reference proteome</keyword>
<dbReference type="Pfam" id="PF13668">
    <property type="entry name" value="Ferritin_2"/>
    <property type="match status" value="1"/>
</dbReference>
<dbReference type="OrthoDB" id="954262at2"/>
<proteinExistence type="predicted"/>
<gene>
    <name evidence="1" type="ORF">D3Y59_02830</name>
</gene>
<accession>A0A3B7R8U5</accession>
<name>A0A3B7R8U5_9BACT</name>
<dbReference type="CDD" id="cd00657">
    <property type="entry name" value="Ferritin_like"/>
    <property type="match status" value="1"/>
</dbReference>
<evidence type="ECO:0000313" key="1">
    <source>
        <dbReference type="EMBL" id="AYA36086.1"/>
    </source>
</evidence>